<proteinExistence type="predicted"/>
<dbReference type="AlphaFoldDB" id="A0A6I3SGE3"/>
<evidence type="ECO:0000313" key="1">
    <source>
        <dbReference type="EMBL" id="MTV47851.1"/>
    </source>
</evidence>
<dbReference type="EMBL" id="WNKU01000001">
    <property type="protein sequence ID" value="MTV47851.1"/>
    <property type="molecule type" value="Genomic_DNA"/>
</dbReference>
<comment type="caution">
    <text evidence="1">The sequence shown here is derived from an EMBL/GenBank/DDBJ whole genome shotgun (WGS) entry which is preliminary data.</text>
</comment>
<sequence length="152" mass="17159">MSKFISGDEYCGMPPSLLRKMLRDLSRNPAKTIKGFYREMFSSTELSQGYHAEFEEQAQREFAGLPLSSLIAGLKYLEQFDVRHKLSEVSAKICIINGLEDTICPPEGIQLMKKSLPTLNDDDIHLIPGCGHHPLLTKKEACLKWANSFLSR</sequence>
<dbReference type="Gene3D" id="3.40.50.1820">
    <property type="entry name" value="alpha/beta hydrolase"/>
    <property type="match status" value="1"/>
</dbReference>
<dbReference type="SUPFAM" id="SSF53474">
    <property type="entry name" value="alpha/beta-Hydrolases"/>
    <property type="match status" value="1"/>
</dbReference>
<protein>
    <submittedName>
        <fullName evidence="1">Uncharacterized protein</fullName>
    </submittedName>
</protein>
<organism evidence="1 2">
    <name type="scientific">Heliobacterium mobile</name>
    <name type="common">Heliobacillus mobilis</name>
    <dbReference type="NCBI Taxonomy" id="28064"/>
    <lineage>
        <taxon>Bacteria</taxon>
        <taxon>Bacillati</taxon>
        <taxon>Bacillota</taxon>
        <taxon>Clostridia</taxon>
        <taxon>Eubacteriales</taxon>
        <taxon>Heliobacteriaceae</taxon>
        <taxon>Heliobacterium</taxon>
    </lineage>
</organism>
<name>A0A6I3SGE3_HELMO</name>
<reference evidence="1 2" key="1">
    <citation type="submission" date="2019-11" db="EMBL/GenBank/DDBJ databases">
        <title>Whole-genome sequence of a the green, strictly anaerobic photosynthetic bacterium Heliobacillus mobilis DSM 6151.</title>
        <authorList>
            <person name="Kyndt J.A."/>
            <person name="Meyer T.E."/>
        </authorList>
    </citation>
    <scope>NUCLEOTIDE SEQUENCE [LARGE SCALE GENOMIC DNA]</scope>
    <source>
        <strain evidence="1 2">DSM 6151</strain>
    </source>
</reference>
<dbReference type="Proteomes" id="UP000430670">
    <property type="component" value="Unassembled WGS sequence"/>
</dbReference>
<accession>A0A6I3SGE3</accession>
<dbReference type="InterPro" id="IPR029058">
    <property type="entry name" value="AB_hydrolase_fold"/>
</dbReference>
<keyword evidence="2" id="KW-1185">Reference proteome</keyword>
<gene>
    <name evidence="1" type="ORF">GJ688_02480</name>
</gene>
<evidence type="ECO:0000313" key="2">
    <source>
        <dbReference type="Proteomes" id="UP000430670"/>
    </source>
</evidence>